<dbReference type="RefSeq" id="WP_074652962.1">
    <property type="nucleotide sequence ID" value="NZ_FNSD01000001.1"/>
</dbReference>
<organism evidence="2 3">
    <name type="scientific">Terriglobus roseus</name>
    <dbReference type="NCBI Taxonomy" id="392734"/>
    <lineage>
        <taxon>Bacteria</taxon>
        <taxon>Pseudomonadati</taxon>
        <taxon>Acidobacteriota</taxon>
        <taxon>Terriglobia</taxon>
        <taxon>Terriglobales</taxon>
        <taxon>Acidobacteriaceae</taxon>
        <taxon>Terriglobus</taxon>
    </lineage>
</organism>
<protein>
    <recommendedName>
        <fullName evidence="4">Adenylate cyclase</fullName>
    </recommendedName>
</protein>
<dbReference type="OrthoDB" id="109241at2"/>
<evidence type="ECO:0000256" key="1">
    <source>
        <dbReference type="SAM" id="Phobius"/>
    </source>
</evidence>
<dbReference type="Proteomes" id="UP000182409">
    <property type="component" value="Unassembled WGS sequence"/>
</dbReference>
<gene>
    <name evidence="2" type="ORF">SAMN05443244_1427</name>
</gene>
<keyword evidence="1" id="KW-0472">Membrane</keyword>
<proteinExistence type="predicted"/>
<name>A0A1H4L0M3_9BACT</name>
<evidence type="ECO:0008006" key="4">
    <source>
        <dbReference type="Google" id="ProtNLM"/>
    </source>
</evidence>
<dbReference type="EMBL" id="FNSD01000001">
    <property type="protein sequence ID" value="SEB64287.1"/>
    <property type="molecule type" value="Genomic_DNA"/>
</dbReference>
<dbReference type="AlphaFoldDB" id="A0A1H4L0M3"/>
<evidence type="ECO:0000313" key="2">
    <source>
        <dbReference type="EMBL" id="SEB64287.1"/>
    </source>
</evidence>
<accession>A0A1H4L0M3</accession>
<keyword evidence="1" id="KW-1133">Transmembrane helix</keyword>
<sequence>MQAEEGKQTVVSVTDRERQEALERVLISPLLNRSVRLRRFLSFVVEESMKDDAAALTEQRIGVALFDRSPSYDTGADNIVRVNATELRKRLEQFYSGDGIAETLLIEIPRGSYKPVFIRRTVVASATEEQPPAIEQQDELLPPVTSTDPALAERRASAVNSGSLLTRAAIAALVLVTALLAIQTYRAHSLAAQLEPWRAQPALQALWRNFFDSDTETTIVLADTSFAMAQDVSGYRLTLDDYQRHRFGEVAQQYALQPNGGAANSSVLSLLFSRYSGSIGDFYTARRILALQPASSAVKIQFARDFTGELLRHDSTILLGSTRSNPWVEPFQAKLLYRLQSSADGHSIEVHVEAPQSGEQSVYATSSDPNRTDGFCVIALMPSLGGSGKTMIIAGTDSQATEAGGDFVTQEATLKQLQARLPAASFDNFQLLLRTSRTSGSPLAAEIVSVRGNTAPHPATR</sequence>
<reference evidence="2 3" key="1">
    <citation type="submission" date="2016-10" db="EMBL/GenBank/DDBJ databases">
        <authorList>
            <person name="de Groot N.N."/>
        </authorList>
    </citation>
    <scope>NUCLEOTIDE SEQUENCE [LARGE SCALE GENOMIC DNA]</scope>
    <source>
        <strain evidence="2 3">AB35.6</strain>
    </source>
</reference>
<keyword evidence="1" id="KW-0812">Transmembrane</keyword>
<evidence type="ECO:0000313" key="3">
    <source>
        <dbReference type="Proteomes" id="UP000182409"/>
    </source>
</evidence>
<feature type="transmembrane region" description="Helical" evidence="1">
    <location>
        <begin position="164"/>
        <end position="185"/>
    </location>
</feature>